<dbReference type="Gene3D" id="3.40.50.720">
    <property type="entry name" value="NAD(P)-binding Rossmann-like Domain"/>
    <property type="match status" value="1"/>
</dbReference>
<evidence type="ECO:0000256" key="1">
    <source>
        <dbReference type="ARBA" id="ARBA00001947"/>
    </source>
</evidence>
<accession>A0ABN2TGK3</accession>
<keyword evidence="4" id="KW-0560">Oxidoreductase</keyword>
<feature type="compositionally biased region" description="Basic and acidic residues" evidence="6">
    <location>
        <begin position="295"/>
        <end position="304"/>
    </location>
</feature>
<dbReference type="InterPro" id="IPR036291">
    <property type="entry name" value="NAD(P)-bd_dom_sf"/>
</dbReference>
<evidence type="ECO:0000256" key="5">
    <source>
        <dbReference type="RuleBase" id="RU361277"/>
    </source>
</evidence>
<dbReference type="Gene3D" id="3.90.180.10">
    <property type="entry name" value="Medium-chain alcohol dehydrogenases, catalytic domain"/>
    <property type="match status" value="1"/>
</dbReference>
<dbReference type="SUPFAM" id="SSF51735">
    <property type="entry name" value="NAD(P)-binding Rossmann-fold domains"/>
    <property type="match status" value="1"/>
</dbReference>
<organism evidence="9 10">
    <name type="scientific">Nocardiopsis rhodophaea</name>
    <dbReference type="NCBI Taxonomy" id="280238"/>
    <lineage>
        <taxon>Bacteria</taxon>
        <taxon>Bacillati</taxon>
        <taxon>Actinomycetota</taxon>
        <taxon>Actinomycetes</taxon>
        <taxon>Streptosporangiales</taxon>
        <taxon>Nocardiopsidaceae</taxon>
        <taxon>Nocardiopsis</taxon>
    </lineage>
</organism>
<dbReference type="PANTHER" id="PTHR43401:SF5">
    <property type="entry name" value="ALCOHOL DEHYDROGENASE-RELATED"/>
    <property type="match status" value="1"/>
</dbReference>
<feature type="domain" description="Alcohol dehydrogenase-like C-terminal" evidence="7">
    <location>
        <begin position="152"/>
        <end position="251"/>
    </location>
</feature>
<evidence type="ECO:0000256" key="3">
    <source>
        <dbReference type="ARBA" id="ARBA00022833"/>
    </source>
</evidence>
<dbReference type="InterPro" id="IPR011032">
    <property type="entry name" value="GroES-like_sf"/>
</dbReference>
<comment type="cofactor">
    <cofactor evidence="1 5">
        <name>Zn(2+)</name>
        <dbReference type="ChEBI" id="CHEBI:29105"/>
    </cofactor>
</comment>
<comment type="caution">
    <text evidence="9">The sequence shown here is derived from an EMBL/GenBank/DDBJ whole genome shotgun (WGS) entry which is preliminary data.</text>
</comment>
<feature type="compositionally biased region" description="Basic residues" evidence="6">
    <location>
        <begin position="272"/>
        <end position="293"/>
    </location>
</feature>
<dbReference type="PANTHER" id="PTHR43401">
    <property type="entry name" value="L-THREONINE 3-DEHYDROGENASE"/>
    <property type="match status" value="1"/>
</dbReference>
<evidence type="ECO:0000313" key="10">
    <source>
        <dbReference type="Proteomes" id="UP001501585"/>
    </source>
</evidence>
<dbReference type="PROSITE" id="PS00059">
    <property type="entry name" value="ADH_ZINC"/>
    <property type="match status" value="1"/>
</dbReference>
<evidence type="ECO:0000259" key="7">
    <source>
        <dbReference type="Pfam" id="PF00107"/>
    </source>
</evidence>
<feature type="region of interest" description="Disordered" evidence="6">
    <location>
        <begin position="270"/>
        <end position="314"/>
    </location>
</feature>
<proteinExistence type="inferred from homology"/>
<dbReference type="Pfam" id="PF00107">
    <property type="entry name" value="ADH_zinc_N"/>
    <property type="match status" value="1"/>
</dbReference>
<reference evidence="9 10" key="1">
    <citation type="journal article" date="2019" name="Int. J. Syst. Evol. Microbiol.">
        <title>The Global Catalogue of Microorganisms (GCM) 10K type strain sequencing project: providing services to taxonomists for standard genome sequencing and annotation.</title>
        <authorList>
            <consortium name="The Broad Institute Genomics Platform"/>
            <consortium name="The Broad Institute Genome Sequencing Center for Infectious Disease"/>
            <person name="Wu L."/>
            <person name="Ma J."/>
        </authorList>
    </citation>
    <scope>NUCLEOTIDE SEQUENCE [LARGE SCALE GENOMIC DNA]</scope>
    <source>
        <strain evidence="9 10">JCM 15313</strain>
    </source>
</reference>
<dbReference type="EMBL" id="BAAAPC010000017">
    <property type="protein sequence ID" value="GAA2006984.1"/>
    <property type="molecule type" value="Genomic_DNA"/>
</dbReference>
<dbReference type="InterPro" id="IPR050129">
    <property type="entry name" value="Zn_alcohol_dh"/>
</dbReference>
<keyword evidence="10" id="KW-1185">Reference proteome</keyword>
<dbReference type="Proteomes" id="UP001501585">
    <property type="component" value="Unassembled WGS sequence"/>
</dbReference>
<protein>
    <submittedName>
        <fullName evidence="9">Zinc-dependent alcohol dehydrogenase family protein</fullName>
    </submittedName>
</protein>
<comment type="similarity">
    <text evidence="5">Belongs to the zinc-containing alcohol dehydrogenase family.</text>
</comment>
<keyword evidence="3 5" id="KW-0862">Zinc</keyword>
<feature type="domain" description="Alcohol dehydrogenase-like N-terminal" evidence="8">
    <location>
        <begin position="2"/>
        <end position="107"/>
    </location>
</feature>
<sequence>MIRVGACGICGTGLHIADGEFPPNPDPLVPGHEFAGEMVAVGDGAPGGLRVGDRVAVDPSLFCGYCTFCRSGRGYLCANRSATGDTVDGAFAQHAGVPAANCYRAPEGMDEGEGALVEPLSCVVHGVRRIGVSAGERFLVVGVGAMALLLQQLLQQSWARVTLVDRATECRRIAAELRAYATAADADLHGERFDAAVDATGAPPAIEAAFDALQRGGRLLISGVATDDARISLSPLRVYNNEITVAGSMAVLNSVGAAADRRGDVLATRPRSGMRGRRAAAARRPRASHRAAARHISDKPDQHCLRPGAGSRGV</sequence>
<dbReference type="InterPro" id="IPR002328">
    <property type="entry name" value="ADH_Zn_CS"/>
</dbReference>
<dbReference type="SUPFAM" id="SSF50129">
    <property type="entry name" value="GroES-like"/>
    <property type="match status" value="1"/>
</dbReference>
<dbReference type="Pfam" id="PF08240">
    <property type="entry name" value="ADH_N"/>
    <property type="match status" value="1"/>
</dbReference>
<dbReference type="InterPro" id="IPR013154">
    <property type="entry name" value="ADH-like_N"/>
</dbReference>
<evidence type="ECO:0000256" key="6">
    <source>
        <dbReference type="SAM" id="MobiDB-lite"/>
    </source>
</evidence>
<evidence type="ECO:0000259" key="8">
    <source>
        <dbReference type="Pfam" id="PF08240"/>
    </source>
</evidence>
<evidence type="ECO:0000256" key="4">
    <source>
        <dbReference type="ARBA" id="ARBA00023002"/>
    </source>
</evidence>
<evidence type="ECO:0000256" key="2">
    <source>
        <dbReference type="ARBA" id="ARBA00022723"/>
    </source>
</evidence>
<evidence type="ECO:0000313" key="9">
    <source>
        <dbReference type="EMBL" id="GAA2006984.1"/>
    </source>
</evidence>
<gene>
    <name evidence="9" type="ORF">GCM10009799_38130</name>
</gene>
<name>A0ABN2TGK3_9ACTN</name>
<dbReference type="InterPro" id="IPR013149">
    <property type="entry name" value="ADH-like_C"/>
</dbReference>
<keyword evidence="2 5" id="KW-0479">Metal-binding</keyword>